<evidence type="ECO:0000256" key="3">
    <source>
        <dbReference type="ARBA" id="ARBA00022968"/>
    </source>
</evidence>
<dbReference type="Pfam" id="PF13896">
    <property type="entry name" value="Glyco_transf_49"/>
    <property type="match status" value="1"/>
</dbReference>
<evidence type="ECO:0008006" key="8">
    <source>
        <dbReference type="Google" id="ProtNLM"/>
    </source>
</evidence>
<dbReference type="InterPro" id="IPR051292">
    <property type="entry name" value="Xyl/GlcA_transferase"/>
</dbReference>
<dbReference type="EMBL" id="GDKF01002040">
    <property type="protein sequence ID" value="JAT76582.1"/>
    <property type="molecule type" value="Transcribed_RNA"/>
</dbReference>
<keyword evidence="3" id="KW-0735">Signal-anchor</keyword>
<gene>
    <name evidence="7" type="ORF">g.29398</name>
</gene>
<keyword evidence="2" id="KW-0812">Transmembrane</keyword>
<evidence type="ECO:0000256" key="6">
    <source>
        <dbReference type="ARBA" id="ARBA00023180"/>
    </source>
</evidence>
<dbReference type="GO" id="GO:0016020">
    <property type="term" value="C:membrane"/>
    <property type="evidence" value="ECO:0007669"/>
    <property type="project" value="UniProtKB-SubCell"/>
</dbReference>
<dbReference type="Gene3D" id="3.90.550.10">
    <property type="entry name" value="Spore Coat Polysaccharide Biosynthesis Protein SpsA, Chain A"/>
    <property type="match status" value="1"/>
</dbReference>
<evidence type="ECO:0000256" key="5">
    <source>
        <dbReference type="ARBA" id="ARBA00023136"/>
    </source>
</evidence>
<dbReference type="SUPFAM" id="SSF53448">
    <property type="entry name" value="Nucleotide-diphospho-sugar transferases"/>
    <property type="match status" value="1"/>
</dbReference>
<dbReference type="GO" id="GO:0015020">
    <property type="term" value="F:glucuronosyltransferase activity"/>
    <property type="evidence" value="ECO:0007669"/>
    <property type="project" value="TreeGrafter"/>
</dbReference>
<proteinExistence type="predicted"/>
<keyword evidence="5" id="KW-0472">Membrane</keyword>
<sequence length="271" mass="30257">MEAEGSCMLDLTLVVQDFDDLVEADYYTFNAARNQALRLALTEAVLLLDVDFILSASFLEELRSPNAYDSLISHLHQHRLLIIPAFETNTDEEDGEMLAKSLVAEGKDAAVDAFLSNETDVFQRRWFPAGHASDKTLEWIDSSQIFSTEYTENYEPYVVILRKDVVWYDERFRGYGWDKIFHILSLAGTGIAFDVHPTAFAIHIPHAPSTSIAATNGSSQAQRIQSILQQASVEVKAGTFVPATSFPHICGAVWREQSVGPAIDEEAWARP</sequence>
<dbReference type="PANTHER" id="PTHR12270:SF52">
    <property type="entry name" value="GLYCOSYLTRANSFERASE-LIKE PROTEIN GNT13-RELATED"/>
    <property type="match status" value="1"/>
</dbReference>
<keyword evidence="4" id="KW-1133">Transmembrane helix</keyword>
<accession>A0A1D2ABM2</accession>
<comment type="subcellular location">
    <subcellularLocation>
        <location evidence="1">Membrane</location>
        <topology evidence="1">Single-pass type II membrane protein</topology>
    </subcellularLocation>
</comment>
<dbReference type="GO" id="GO:0042285">
    <property type="term" value="F:xylosyltransferase activity"/>
    <property type="evidence" value="ECO:0007669"/>
    <property type="project" value="TreeGrafter"/>
</dbReference>
<evidence type="ECO:0000256" key="2">
    <source>
        <dbReference type="ARBA" id="ARBA00022692"/>
    </source>
</evidence>
<evidence type="ECO:0000256" key="4">
    <source>
        <dbReference type="ARBA" id="ARBA00022989"/>
    </source>
</evidence>
<reference evidence="7" key="1">
    <citation type="submission" date="2015-08" db="EMBL/GenBank/DDBJ databases">
        <authorList>
            <person name="Babu N.S."/>
            <person name="Beckwith C.J."/>
            <person name="Beseler K.G."/>
            <person name="Brison A."/>
            <person name="Carone J.V."/>
            <person name="Caskin T.P."/>
            <person name="Diamond M."/>
            <person name="Durham M.E."/>
            <person name="Foxe J.M."/>
            <person name="Go M."/>
            <person name="Henderson B.A."/>
            <person name="Jones I.B."/>
            <person name="McGettigan J.A."/>
            <person name="Micheletti S.J."/>
            <person name="Nasrallah M.E."/>
            <person name="Ortiz D."/>
            <person name="Piller C.R."/>
            <person name="Privatt S.R."/>
            <person name="Schneider S.L."/>
            <person name="Sharp S."/>
            <person name="Smith T.C."/>
            <person name="Stanton J.D."/>
            <person name="Ullery H.E."/>
            <person name="Wilson R.J."/>
            <person name="Serrano M.G."/>
            <person name="Buck G."/>
            <person name="Lee V."/>
            <person name="Wang Y."/>
            <person name="Carvalho R."/>
            <person name="Voegtly L."/>
            <person name="Shi R."/>
            <person name="Duckworth R."/>
            <person name="Johnson A."/>
            <person name="Loviza R."/>
            <person name="Walstead R."/>
            <person name="Shah Z."/>
            <person name="Kiflezghi M."/>
            <person name="Wade K."/>
            <person name="Ball S.L."/>
            <person name="Bradley K.W."/>
            <person name="Asai D.J."/>
            <person name="Bowman C.A."/>
            <person name="Russell D.A."/>
            <person name="Pope W.H."/>
            <person name="Jacobs-Sera D."/>
            <person name="Hendrix R.W."/>
            <person name="Hatfull G.F."/>
        </authorList>
    </citation>
    <scope>NUCLEOTIDE SEQUENCE</scope>
</reference>
<dbReference type="PANTHER" id="PTHR12270">
    <property type="entry name" value="GLYCOSYLTRANSFERASE-RELATED"/>
    <property type="match status" value="1"/>
</dbReference>
<name>A0A1D2ABM2_AUXPR</name>
<dbReference type="AlphaFoldDB" id="A0A1D2ABM2"/>
<evidence type="ECO:0000256" key="1">
    <source>
        <dbReference type="ARBA" id="ARBA00004606"/>
    </source>
</evidence>
<protein>
    <recommendedName>
        <fullName evidence="8">Glycosyltransferase-like protein LARGE2</fullName>
    </recommendedName>
</protein>
<keyword evidence="6" id="KW-0325">Glycoprotein</keyword>
<dbReference type="GO" id="GO:0035269">
    <property type="term" value="P:protein O-linked glycosylation via mannose"/>
    <property type="evidence" value="ECO:0007669"/>
    <property type="project" value="TreeGrafter"/>
</dbReference>
<dbReference type="InterPro" id="IPR029044">
    <property type="entry name" value="Nucleotide-diphossugar_trans"/>
</dbReference>
<evidence type="ECO:0000313" key="7">
    <source>
        <dbReference type="EMBL" id="JAT76582.1"/>
    </source>
</evidence>
<organism evidence="7">
    <name type="scientific">Auxenochlorella protothecoides</name>
    <name type="common">Green microalga</name>
    <name type="synonym">Chlorella protothecoides</name>
    <dbReference type="NCBI Taxonomy" id="3075"/>
    <lineage>
        <taxon>Eukaryota</taxon>
        <taxon>Viridiplantae</taxon>
        <taxon>Chlorophyta</taxon>
        <taxon>core chlorophytes</taxon>
        <taxon>Trebouxiophyceae</taxon>
        <taxon>Chlorellales</taxon>
        <taxon>Chlorellaceae</taxon>
        <taxon>Auxenochlorella</taxon>
    </lineage>
</organism>